<evidence type="ECO:0000256" key="5">
    <source>
        <dbReference type="ARBA" id="ARBA00044506"/>
    </source>
</evidence>
<dbReference type="GO" id="GO:0060271">
    <property type="term" value="P:cilium assembly"/>
    <property type="evidence" value="ECO:0007669"/>
    <property type="project" value="TreeGrafter"/>
</dbReference>
<evidence type="ECO:0000313" key="10">
    <source>
        <dbReference type="EMBL" id="KAK3284398.1"/>
    </source>
</evidence>
<dbReference type="Pfam" id="PF13870">
    <property type="entry name" value="CCDC113_CCDC96_CC"/>
    <property type="match status" value="1"/>
</dbReference>
<proteinExistence type="inferred from homology"/>
<sequence length="406" mass="46912">MSAERKSRRGTLNPLTLNKHYLLKVKLPAYLTPYRGAPSLPHSGLFEPRKAFMMGSPDPDAEELEREKYLEELVKNNHMLQNEMNLFESYLQRVNPSLAAAADDEEPGKGKKGKSTAKRTKPRTARTLSADEKYEVASAEIDVLQGEIERIRSDGERTLDDLRAMMEETDLRIAETKKDTYEFKRDIVVGAENFRTGKTVAEKMLRYMEATASSKDAMIEKLRLKNATLKNQIQKMEQQLQQKEEMGEVLHVIDFDQLKIENQQYLEKIEERNNELLRLKLTTGKTVQVLNNLKKKLEHLTEQSDFLRKETDERKEQLANFDDGLQRVTDEKVSAEKQNKILRHEQEDTEQPQVLDYIKLKAEVAEMEKKAGDWERKLEIADMEHKRLKKTSRFMTMGAMGGSGGF</sequence>
<dbReference type="AlphaFoldDB" id="A0AAE0GUF7"/>
<dbReference type="EMBL" id="LGRX02002290">
    <property type="protein sequence ID" value="KAK3284398.1"/>
    <property type="molecule type" value="Genomic_DNA"/>
</dbReference>
<evidence type="ECO:0000259" key="9">
    <source>
        <dbReference type="Pfam" id="PF13870"/>
    </source>
</evidence>
<evidence type="ECO:0000256" key="8">
    <source>
        <dbReference type="SAM" id="MobiDB-lite"/>
    </source>
</evidence>
<evidence type="ECO:0000313" key="11">
    <source>
        <dbReference type="Proteomes" id="UP001190700"/>
    </source>
</evidence>
<dbReference type="PANTHER" id="PTHR15654">
    <property type="entry name" value="COILED-COIL DOMAIN-CONTAINING PROTEIN 113-RELATED"/>
    <property type="match status" value="1"/>
</dbReference>
<comment type="similarity">
    <text evidence="5">Belongs to the CFAP263 family.</text>
</comment>
<keyword evidence="2" id="KW-0970">Cilium biogenesis/degradation</keyword>
<feature type="region of interest" description="Disordered" evidence="8">
    <location>
        <begin position="99"/>
        <end position="129"/>
    </location>
</feature>
<feature type="coiled-coil region" evidence="7">
    <location>
        <begin position="134"/>
        <end position="179"/>
    </location>
</feature>
<protein>
    <recommendedName>
        <fullName evidence="6">Cilia- and flagella-associated protein 263</fullName>
    </recommendedName>
</protein>
<keyword evidence="3 7" id="KW-0175">Coiled coil</keyword>
<keyword evidence="4" id="KW-0966">Cell projection</keyword>
<accession>A0AAE0GUF7</accession>
<reference evidence="10 11" key="1">
    <citation type="journal article" date="2015" name="Genome Biol. Evol.">
        <title>Comparative Genomics of a Bacterivorous Green Alga Reveals Evolutionary Causalities and Consequences of Phago-Mixotrophic Mode of Nutrition.</title>
        <authorList>
            <person name="Burns J.A."/>
            <person name="Paasch A."/>
            <person name="Narechania A."/>
            <person name="Kim E."/>
        </authorList>
    </citation>
    <scope>NUCLEOTIDE SEQUENCE [LARGE SCALE GENOMIC DNA]</scope>
    <source>
        <strain evidence="10 11">PLY_AMNH</strain>
    </source>
</reference>
<gene>
    <name evidence="10" type="ORF">CYMTET_7946</name>
</gene>
<dbReference type="PANTHER" id="PTHR15654:SF2">
    <property type="entry name" value="COILED-COIL DOMAIN-CONTAINING PROTEIN 113"/>
    <property type="match status" value="1"/>
</dbReference>
<evidence type="ECO:0000256" key="3">
    <source>
        <dbReference type="ARBA" id="ARBA00023054"/>
    </source>
</evidence>
<evidence type="ECO:0000256" key="4">
    <source>
        <dbReference type="ARBA" id="ARBA00023273"/>
    </source>
</evidence>
<dbReference type="GO" id="GO:0005930">
    <property type="term" value="C:axoneme"/>
    <property type="evidence" value="ECO:0007669"/>
    <property type="project" value="TreeGrafter"/>
</dbReference>
<evidence type="ECO:0000256" key="7">
    <source>
        <dbReference type="SAM" id="Coils"/>
    </source>
</evidence>
<dbReference type="InterPro" id="IPR051885">
    <property type="entry name" value="CC_CF"/>
</dbReference>
<comment type="subcellular location">
    <subcellularLocation>
        <location evidence="1">Cell projection</location>
        <location evidence="1">Cilium</location>
    </subcellularLocation>
</comment>
<feature type="domain" description="CCDC113/CCDC96 coiled-coil" evidence="9">
    <location>
        <begin position="214"/>
        <end position="384"/>
    </location>
</feature>
<evidence type="ECO:0000256" key="2">
    <source>
        <dbReference type="ARBA" id="ARBA00022794"/>
    </source>
</evidence>
<evidence type="ECO:0000256" key="6">
    <source>
        <dbReference type="ARBA" id="ARBA00044798"/>
    </source>
</evidence>
<evidence type="ECO:0000256" key="1">
    <source>
        <dbReference type="ARBA" id="ARBA00004138"/>
    </source>
</evidence>
<keyword evidence="11" id="KW-1185">Reference proteome</keyword>
<comment type="caution">
    <text evidence="10">The sequence shown here is derived from an EMBL/GenBank/DDBJ whole genome shotgun (WGS) entry which is preliminary data.</text>
</comment>
<dbReference type="Proteomes" id="UP001190700">
    <property type="component" value="Unassembled WGS sequence"/>
</dbReference>
<feature type="coiled-coil region" evidence="7">
    <location>
        <begin position="219"/>
        <end position="384"/>
    </location>
</feature>
<organism evidence="10 11">
    <name type="scientific">Cymbomonas tetramitiformis</name>
    <dbReference type="NCBI Taxonomy" id="36881"/>
    <lineage>
        <taxon>Eukaryota</taxon>
        <taxon>Viridiplantae</taxon>
        <taxon>Chlorophyta</taxon>
        <taxon>Pyramimonadophyceae</taxon>
        <taxon>Pyramimonadales</taxon>
        <taxon>Pyramimonadaceae</taxon>
        <taxon>Cymbomonas</taxon>
    </lineage>
</organism>
<feature type="compositionally biased region" description="Basic residues" evidence="8">
    <location>
        <begin position="110"/>
        <end position="124"/>
    </location>
</feature>
<dbReference type="GO" id="GO:0036064">
    <property type="term" value="C:ciliary basal body"/>
    <property type="evidence" value="ECO:0007669"/>
    <property type="project" value="TreeGrafter"/>
</dbReference>
<dbReference type="InterPro" id="IPR025254">
    <property type="entry name" value="CCDC113/CCDC96_CC"/>
</dbReference>
<name>A0AAE0GUF7_9CHLO</name>